<evidence type="ECO:0000313" key="2">
    <source>
        <dbReference type="Proteomes" id="UP000007266"/>
    </source>
</evidence>
<protein>
    <submittedName>
        <fullName evidence="1">Uncharacterized protein</fullName>
    </submittedName>
</protein>
<dbReference type="InParanoid" id="D6WRS9"/>
<reference evidence="1 2" key="1">
    <citation type="journal article" date="2008" name="Nature">
        <title>The genome of the model beetle and pest Tribolium castaneum.</title>
        <authorList>
            <consortium name="Tribolium Genome Sequencing Consortium"/>
            <person name="Richards S."/>
            <person name="Gibbs R.A."/>
            <person name="Weinstock G.M."/>
            <person name="Brown S.J."/>
            <person name="Denell R."/>
            <person name="Beeman R.W."/>
            <person name="Gibbs R."/>
            <person name="Beeman R.W."/>
            <person name="Brown S.J."/>
            <person name="Bucher G."/>
            <person name="Friedrich M."/>
            <person name="Grimmelikhuijzen C.J."/>
            <person name="Klingler M."/>
            <person name="Lorenzen M."/>
            <person name="Richards S."/>
            <person name="Roth S."/>
            <person name="Schroder R."/>
            <person name="Tautz D."/>
            <person name="Zdobnov E.M."/>
            <person name="Muzny D."/>
            <person name="Gibbs R.A."/>
            <person name="Weinstock G.M."/>
            <person name="Attaway T."/>
            <person name="Bell S."/>
            <person name="Buhay C.J."/>
            <person name="Chandrabose M.N."/>
            <person name="Chavez D."/>
            <person name="Clerk-Blankenburg K.P."/>
            <person name="Cree A."/>
            <person name="Dao M."/>
            <person name="Davis C."/>
            <person name="Chacko J."/>
            <person name="Dinh H."/>
            <person name="Dugan-Rocha S."/>
            <person name="Fowler G."/>
            <person name="Garner T.T."/>
            <person name="Garnes J."/>
            <person name="Gnirke A."/>
            <person name="Hawes A."/>
            <person name="Hernandez J."/>
            <person name="Hines S."/>
            <person name="Holder M."/>
            <person name="Hume J."/>
            <person name="Jhangiani S.N."/>
            <person name="Joshi V."/>
            <person name="Khan Z.M."/>
            <person name="Jackson L."/>
            <person name="Kovar C."/>
            <person name="Kowis A."/>
            <person name="Lee S."/>
            <person name="Lewis L.R."/>
            <person name="Margolis J."/>
            <person name="Morgan M."/>
            <person name="Nazareth L.V."/>
            <person name="Nguyen N."/>
            <person name="Okwuonu G."/>
            <person name="Parker D."/>
            <person name="Richards S."/>
            <person name="Ruiz S.J."/>
            <person name="Santibanez J."/>
            <person name="Savard J."/>
            <person name="Scherer S.E."/>
            <person name="Schneider B."/>
            <person name="Sodergren E."/>
            <person name="Tautz D."/>
            <person name="Vattahil S."/>
            <person name="Villasana D."/>
            <person name="White C.S."/>
            <person name="Wright R."/>
            <person name="Park Y."/>
            <person name="Beeman R.W."/>
            <person name="Lord J."/>
            <person name="Oppert B."/>
            <person name="Lorenzen M."/>
            <person name="Brown S."/>
            <person name="Wang L."/>
            <person name="Savard J."/>
            <person name="Tautz D."/>
            <person name="Richards S."/>
            <person name="Weinstock G."/>
            <person name="Gibbs R.A."/>
            <person name="Liu Y."/>
            <person name="Worley K."/>
            <person name="Weinstock G."/>
            <person name="Elsik C.G."/>
            <person name="Reese J.T."/>
            <person name="Elhaik E."/>
            <person name="Landan G."/>
            <person name="Graur D."/>
            <person name="Arensburger P."/>
            <person name="Atkinson P."/>
            <person name="Beeman R.W."/>
            <person name="Beidler J."/>
            <person name="Brown S.J."/>
            <person name="Demuth J.P."/>
            <person name="Drury D.W."/>
            <person name="Du Y.Z."/>
            <person name="Fujiwara H."/>
            <person name="Lorenzen M."/>
            <person name="Maselli V."/>
            <person name="Osanai M."/>
            <person name="Park Y."/>
            <person name="Robertson H.M."/>
            <person name="Tu Z."/>
            <person name="Wang J.J."/>
            <person name="Wang S."/>
            <person name="Richards S."/>
            <person name="Song H."/>
            <person name="Zhang L."/>
            <person name="Sodergren E."/>
            <person name="Werner D."/>
            <person name="Stanke M."/>
            <person name="Morgenstern B."/>
            <person name="Solovyev V."/>
            <person name="Kosarev P."/>
            <person name="Brown G."/>
            <person name="Chen H.C."/>
            <person name="Ermolaeva O."/>
            <person name="Hlavina W."/>
            <person name="Kapustin Y."/>
            <person name="Kiryutin B."/>
            <person name="Kitts P."/>
            <person name="Maglott D."/>
            <person name="Pruitt K."/>
            <person name="Sapojnikov V."/>
            <person name="Souvorov A."/>
            <person name="Mackey A.J."/>
            <person name="Waterhouse R.M."/>
            <person name="Wyder S."/>
            <person name="Zdobnov E.M."/>
            <person name="Zdobnov E.M."/>
            <person name="Wyder S."/>
            <person name="Kriventseva E.V."/>
            <person name="Kadowaki T."/>
            <person name="Bork P."/>
            <person name="Aranda M."/>
            <person name="Bao R."/>
            <person name="Beermann A."/>
            <person name="Berns N."/>
            <person name="Bolognesi R."/>
            <person name="Bonneton F."/>
            <person name="Bopp D."/>
            <person name="Brown S.J."/>
            <person name="Bucher G."/>
            <person name="Butts T."/>
            <person name="Chaumot A."/>
            <person name="Denell R.E."/>
            <person name="Ferrier D.E."/>
            <person name="Friedrich M."/>
            <person name="Gordon C.M."/>
            <person name="Jindra M."/>
            <person name="Klingler M."/>
            <person name="Lan Q."/>
            <person name="Lattorff H.M."/>
            <person name="Laudet V."/>
            <person name="von Levetsow C."/>
            <person name="Liu Z."/>
            <person name="Lutz R."/>
            <person name="Lynch J.A."/>
            <person name="da Fonseca R.N."/>
            <person name="Posnien N."/>
            <person name="Reuter R."/>
            <person name="Roth S."/>
            <person name="Savard J."/>
            <person name="Schinko J.B."/>
            <person name="Schmitt C."/>
            <person name="Schoppmeier M."/>
            <person name="Schroder R."/>
            <person name="Shippy T.D."/>
            <person name="Simonnet F."/>
            <person name="Marques-Souza H."/>
            <person name="Tautz D."/>
            <person name="Tomoyasu Y."/>
            <person name="Trauner J."/>
            <person name="Van der Zee M."/>
            <person name="Vervoort M."/>
            <person name="Wittkopp N."/>
            <person name="Wimmer E.A."/>
            <person name="Yang X."/>
            <person name="Jones A.K."/>
            <person name="Sattelle D.B."/>
            <person name="Ebert P.R."/>
            <person name="Nelson D."/>
            <person name="Scott J.G."/>
            <person name="Beeman R.W."/>
            <person name="Muthukrishnan S."/>
            <person name="Kramer K.J."/>
            <person name="Arakane Y."/>
            <person name="Beeman R.W."/>
            <person name="Zhu Q."/>
            <person name="Hogenkamp D."/>
            <person name="Dixit R."/>
            <person name="Oppert B."/>
            <person name="Jiang H."/>
            <person name="Zou Z."/>
            <person name="Marshall J."/>
            <person name="Elpidina E."/>
            <person name="Vinokurov K."/>
            <person name="Oppert C."/>
            <person name="Zou Z."/>
            <person name="Evans J."/>
            <person name="Lu Z."/>
            <person name="Zhao P."/>
            <person name="Sumathipala N."/>
            <person name="Altincicek B."/>
            <person name="Vilcinskas A."/>
            <person name="Williams M."/>
            <person name="Hultmark D."/>
            <person name="Hetru C."/>
            <person name="Jiang H."/>
            <person name="Grimmelikhuijzen C.J."/>
            <person name="Hauser F."/>
            <person name="Cazzamali G."/>
            <person name="Williamson M."/>
            <person name="Park Y."/>
            <person name="Li B."/>
            <person name="Tanaka Y."/>
            <person name="Predel R."/>
            <person name="Neupert S."/>
            <person name="Schachtner J."/>
            <person name="Verleyen P."/>
            <person name="Raible F."/>
            <person name="Bork P."/>
            <person name="Friedrich M."/>
            <person name="Walden K.K."/>
            <person name="Robertson H.M."/>
            <person name="Angeli S."/>
            <person name="Foret S."/>
            <person name="Bucher G."/>
            <person name="Schuetz S."/>
            <person name="Maleszka R."/>
            <person name="Wimmer E.A."/>
            <person name="Beeman R.W."/>
            <person name="Lorenzen M."/>
            <person name="Tomoyasu Y."/>
            <person name="Miller S.C."/>
            <person name="Grossmann D."/>
            <person name="Bucher G."/>
        </authorList>
    </citation>
    <scope>NUCLEOTIDE SEQUENCE [LARGE SCALE GENOMIC DNA]</scope>
    <source>
        <strain evidence="1 2">Georgia GA2</strain>
    </source>
</reference>
<keyword evidence="2" id="KW-1185">Reference proteome</keyword>
<gene>
    <name evidence="1" type="primary">GLEAN_08771</name>
    <name evidence="1" type="ORF">TcasGA2_TC008771</name>
</gene>
<evidence type="ECO:0000313" key="1">
    <source>
        <dbReference type="EMBL" id="EFA05953.1"/>
    </source>
</evidence>
<accession>D6WRS9</accession>
<organism evidence="1 2">
    <name type="scientific">Tribolium castaneum</name>
    <name type="common">Red flour beetle</name>
    <dbReference type="NCBI Taxonomy" id="7070"/>
    <lineage>
        <taxon>Eukaryota</taxon>
        <taxon>Metazoa</taxon>
        <taxon>Ecdysozoa</taxon>
        <taxon>Arthropoda</taxon>
        <taxon>Hexapoda</taxon>
        <taxon>Insecta</taxon>
        <taxon>Pterygota</taxon>
        <taxon>Neoptera</taxon>
        <taxon>Endopterygota</taxon>
        <taxon>Coleoptera</taxon>
        <taxon>Polyphaga</taxon>
        <taxon>Cucujiformia</taxon>
        <taxon>Tenebrionidae</taxon>
        <taxon>Tenebrionidae incertae sedis</taxon>
        <taxon>Tribolium</taxon>
    </lineage>
</organism>
<proteinExistence type="predicted"/>
<dbReference type="EMBL" id="KQ971354">
    <property type="protein sequence ID" value="EFA05953.1"/>
    <property type="molecule type" value="Genomic_DNA"/>
</dbReference>
<reference evidence="1 2" key="2">
    <citation type="journal article" date="2010" name="Nucleic Acids Res.">
        <title>BeetleBase in 2010: revisions to provide comprehensive genomic information for Tribolium castaneum.</title>
        <authorList>
            <person name="Kim H.S."/>
            <person name="Murphy T."/>
            <person name="Xia J."/>
            <person name="Caragea D."/>
            <person name="Park Y."/>
            <person name="Beeman R.W."/>
            <person name="Lorenzen M.D."/>
            <person name="Butcher S."/>
            <person name="Manak J.R."/>
            <person name="Brown S.J."/>
        </authorList>
    </citation>
    <scope>GENOME REANNOTATION</scope>
    <source>
        <strain evidence="1 2">Georgia GA2</strain>
    </source>
</reference>
<sequence>MLPIVCDYIARFYDFGLCSRVPPVVLVVEQSMKNLRSKLRLHNELNYLPTDQGYNIIANECRCRESESFLRTKRTSTKSFQEIDVAD</sequence>
<name>D6WRS9_TRICA</name>
<dbReference type="HOGENOM" id="CLU_2486258_0_0_1"/>
<dbReference type="AlphaFoldDB" id="D6WRS9"/>
<dbReference type="Proteomes" id="UP000007266">
    <property type="component" value="Linkage group 7"/>
</dbReference>